<name>A0A3A3GQP7_PANTH</name>
<dbReference type="PANTHER" id="PTHR11124">
    <property type="entry name" value="VACUOLAR SORTING PROTEIN VPS29"/>
    <property type="match status" value="1"/>
</dbReference>
<gene>
    <name evidence="4" type="ORF">DQX05_02400</name>
</gene>
<evidence type="ECO:0000256" key="1">
    <source>
        <dbReference type="ARBA" id="ARBA00008950"/>
    </source>
</evidence>
<dbReference type="EMBL" id="QYZD01000001">
    <property type="protein sequence ID" value="RJG26891.1"/>
    <property type="molecule type" value="Genomic_DNA"/>
</dbReference>
<dbReference type="CDD" id="cd00841">
    <property type="entry name" value="MPP_YfcE"/>
    <property type="match status" value="1"/>
</dbReference>
<dbReference type="AlphaFoldDB" id="A0A3A3GQP7"/>
<dbReference type="Pfam" id="PF12850">
    <property type="entry name" value="Metallophos_2"/>
    <property type="match status" value="1"/>
</dbReference>
<evidence type="ECO:0000313" key="4">
    <source>
        <dbReference type="EMBL" id="RJG26891.1"/>
    </source>
</evidence>
<sequence>MRIGIVSDTHMPHRGQKLPRDLAKGLRGVDLILHAGDWTSSSVIPMFESLAPVDSVAGNNDGTAIVKRFGRRKIIEAGGIRIGLVHGDGAGRSAKDTAFHTFRNQGVDIIVFGHSHVPYMEEREGILLFNPGSPTDKRLQPKYSYGLLDIGEDQSLQIRHVYYRSKE</sequence>
<dbReference type="InterPro" id="IPR029052">
    <property type="entry name" value="Metallo-depent_PP-like"/>
</dbReference>
<evidence type="ECO:0000313" key="5">
    <source>
        <dbReference type="Proteomes" id="UP000266177"/>
    </source>
</evidence>
<comment type="cofactor">
    <cofactor evidence="2">
        <name>a divalent metal cation</name>
        <dbReference type="ChEBI" id="CHEBI:60240"/>
    </cofactor>
</comment>
<dbReference type="InterPro" id="IPR024654">
    <property type="entry name" value="Calcineurin-like_PHP_lpxH"/>
</dbReference>
<protein>
    <recommendedName>
        <fullName evidence="2">Phosphoesterase</fullName>
        <ecNumber evidence="2">3.1.4.-</ecNumber>
    </recommendedName>
</protein>
<evidence type="ECO:0000256" key="2">
    <source>
        <dbReference type="RuleBase" id="RU362039"/>
    </source>
</evidence>
<dbReference type="GO" id="GO:0046872">
    <property type="term" value="F:metal ion binding"/>
    <property type="evidence" value="ECO:0007669"/>
    <property type="project" value="UniProtKB-KW"/>
</dbReference>
<dbReference type="RefSeq" id="WP_119790533.1">
    <property type="nucleotide sequence ID" value="NZ_QYZD01000001.1"/>
</dbReference>
<dbReference type="SUPFAM" id="SSF56300">
    <property type="entry name" value="Metallo-dependent phosphatases"/>
    <property type="match status" value="1"/>
</dbReference>
<dbReference type="InterPro" id="IPR000979">
    <property type="entry name" value="Phosphodiesterase_MJ0936/Vps29"/>
</dbReference>
<dbReference type="Proteomes" id="UP000266177">
    <property type="component" value="Unassembled WGS sequence"/>
</dbReference>
<dbReference type="OrthoDB" id="9800565at2"/>
<dbReference type="Gene3D" id="3.60.21.10">
    <property type="match status" value="1"/>
</dbReference>
<dbReference type="NCBIfam" id="TIGR00040">
    <property type="entry name" value="yfcE"/>
    <property type="match status" value="1"/>
</dbReference>
<organism evidence="4 5">
    <name type="scientific">Paenibacillus thiaminolyticus</name>
    <name type="common">Bacillus thiaminolyticus</name>
    <dbReference type="NCBI Taxonomy" id="49283"/>
    <lineage>
        <taxon>Bacteria</taxon>
        <taxon>Bacillati</taxon>
        <taxon>Bacillota</taxon>
        <taxon>Bacilli</taxon>
        <taxon>Bacillales</taxon>
        <taxon>Paenibacillaceae</taxon>
        <taxon>Paenibacillus</taxon>
    </lineage>
</organism>
<reference evidence="4 5" key="1">
    <citation type="submission" date="2018-09" db="EMBL/GenBank/DDBJ databases">
        <title>Paenibacillus SK2017-BO5.</title>
        <authorList>
            <person name="Piskunova J.V."/>
            <person name="Dubiley S.A."/>
            <person name="Severinov K.V."/>
        </authorList>
    </citation>
    <scope>NUCLEOTIDE SEQUENCE [LARGE SCALE GENOMIC DNA]</scope>
    <source>
        <strain evidence="4 5">BO5</strain>
    </source>
</reference>
<dbReference type="InterPro" id="IPR041802">
    <property type="entry name" value="MPP_YfcE"/>
</dbReference>
<feature type="domain" description="Calcineurin-like phosphoesterase" evidence="3">
    <location>
        <begin position="1"/>
        <end position="152"/>
    </location>
</feature>
<keyword evidence="2" id="KW-0479">Metal-binding</keyword>
<dbReference type="GO" id="GO:0016787">
    <property type="term" value="F:hydrolase activity"/>
    <property type="evidence" value="ECO:0007669"/>
    <property type="project" value="UniProtKB-UniRule"/>
</dbReference>
<comment type="similarity">
    <text evidence="1 2">Belongs to the metallophosphoesterase superfamily. YfcE family.</text>
</comment>
<comment type="caution">
    <text evidence="4">The sequence shown here is derived from an EMBL/GenBank/DDBJ whole genome shotgun (WGS) entry which is preliminary data.</text>
</comment>
<dbReference type="EC" id="3.1.4.-" evidence="2"/>
<accession>A0A3A3GQP7</accession>
<proteinExistence type="inferred from homology"/>
<evidence type="ECO:0000259" key="3">
    <source>
        <dbReference type="Pfam" id="PF12850"/>
    </source>
</evidence>